<dbReference type="GO" id="GO:0003905">
    <property type="term" value="F:alkylbase DNA N-glycosylase activity"/>
    <property type="evidence" value="ECO:0007669"/>
    <property type="project" value="InterPro"/>
</dbReference>
<dbReference type="HAMAP" id="MF_00527">
    <property type="entry name" value="3MGH"/>
    <property type="match status" value="1"/>
</dbReference>
<dbReference type="CDD" id="cd00540">
    <property type="entry name" value="AAG"/>
    <property type="match status" value="1"/>
</dbReference>
<dbReference type="AlphaFoldDB" id="B9DXB5"/>
<evidence type="ECO:0000256" key="3">
    <source>
        <dbReference type="ARBA" id="ARBA00022801"/>
    </source>
</evidence>
<dbReference type="InterPro" id="IPR003180">
    <property type="entry name" value="MPG"/>
</dbReference>
<reference evidence="7" key="1">
    <citation type="submission" date="2005-09" db="EMBL/GenBank/DDBJ databases">
        <title>Complete genome sequence of Clostridium kluyveri and comparative genomics of Clostridia species.</title>
        <authorList>
            <person name="Inui M."/>
            <person name="Nonaka H."/>
            <person name="Shinoda Y."/>
            <person name="Ikenaga Y."/>
            <person name="Abe M."/>
            <person name="Naito K."/>
            <person name="Vertes A.A."/>
            <person name="Yukawa H."/>
        </authorList>
    </citation>
    <scope>NUCLEOTIDE SEQUENCE [LARGE SCALE GENOMIC DNA]</scope>
    <source>
        <strain evidence="7">NBRC 12016</strain>
    </source>
</reference>
<gene>
    <name evidence="6" type="ordered locus">CKR_3307</name>
</gene>
<evidence type="ECO:0000256" key="5">
    <source>
        <dbReference type="HAMAP-Rule" id="MF_00527"/>
    </source>
</evidence>
<dbReference type="Proteomes" id="UP000007969">
    <property type="component" value="Chromosome"/>
</dbReference>
<dbReference type="NCBIfam" id="TIGR00567">
    <property type="entry name" value="3mg"/>
    <property type="match status" value="1"/>
</dbReference>
<organism evidence="6 7">
    <name type="scientific">Clostridium kluyveri (strain NBRC 12016)</name>
    <dbReference type="NCBI Taxonomy" id="583346"/>
    <lineage>
        <taxon>Bacteria</taxon>
        <taxon>Bacillati</taxon>
        <taxon>Bacillota</taxon>
        <taxon>Clostridia</taxon>
        <taxon>Eubacteriales</taxon>
        <taxon>Clostridiaceae</taxon>
        <taxon>Clostridium</taxon>
    </lineage>
</organism>
<dbReference type="PANTHER" id="PTHR10429:SF0">
    <property type="entry name" value="DNA-3-METHYLADENINE GLYCOSYLASE"/>
    <property type="match status" value="1"/>
</dbReference>
<dbReference type="EC" id="3.2.2.-" evidence="5"/>
<evidence type="ECO:0000256" key="4">
    <source>
        <dbReference type="ARBA" id="ARBA00023204"/>
    </source>
</evidence>
<comment type="similarity">
    <text evidence="1 5">Belongs to the DNA glycosylase MPG family.</text>
</comment>
<name>B9DXB5_CLOK1</name>
<keyword evidence="2 5" id="KW-0227">DNA damage</keyword>
<evidence type="ECO:0000313" key="6">
    <source>
        <dbReference type="EMBL" id="BAH08358.1"/>
    </source>
</evidence>
<protein>
    <recommendedName>
        <fullName evidence="5">Putative 3-methyladenine DNA glycosylase</fullName>
        <ecNumber evidence="5">3.2.2.-</ecNumber>
    </recommendedName>
</protein>
<sequence length="206" mass="23920">MLLLKRLQRNFYSKDTLSIAKNLLGKILVHEINGKKLSGRIVETEAYKGIMDKAAHSYMNKRTKRTEVMYGPCGFSYVFMIYGMYHCFNVVTEDEDIPEAVLVRAIEPVHHIDDISLNRYKKKFAHLNKNEIKNLTNGPGKLCKALLIDKNQNQKDLCNSNLYIEDDNFKDFKIKSAKRIGVDYAGDAADYLWRFYIENNFYVSVK</sequence>
<keyword evidence="3 5" id="KW-0378">Hydrolase</keyword>
<proteinExistence type="inferred from homology"/>
<dbReference type="HOGENOM" id="CLU_060471_0_2_9"/>
<evidence type="ECO:0000256" key="1">
    <source>
        <dbReference type="ARBA" id="ARBA00009232"/>
    </source>
</evidence>
<dbReference type="Pfam" id="PF02245">
    <property type="entry name" value="Pur_DNA_glyco"/>
    <property type="match status" value="1"/>
</dbReference>
<dbReference type="InterPro" id="IPR011034">
    <property type="entry name" value="Formyl_transferase-like_C_sf"/>
</dbReference>
<evidence type="ECO:0000256" key="2">
    <source>
        <dbReference type="ARBA" id="ARBA00022763"/>
    </source>
</evidence>
<dbReference type="GO" id="GO:0003677">
    <property type="term" value="F:DNA binding"/>
    <property type="evidence" value="ECO:0007669"/>
    <property type="project" value="InterPro"/>
</dbReference>
<dbReference type="PANTHER" id="PTHR10429">
    <property type="entry name" value="DNA-3-METHYLADENINE GLYCOSYLASE"/>
    <property type="match status" value="1"/>
</dbReference>
<keyword evidence="4 5" id="KW-0234">DNA repair</keyword>
<accession>B9DXB5</accession>
<dbReference type="FunFam" id="3.10.300.10:FF:000001">
    <property type="entry name" value="Putative 3-methyladenine DNA glycosylase"/>
    <property type="match status" value="1"/>
</dbReference>
<dbReference type="KEGG" id="ckr:CKR_3307"/>
<dbReference type="Gene3D" id="3.10.300.10">
    <property type="entry name" value="Methylpurine-DNA glycosylase (MPG)"/>
    <property type="match status" value="1"/>
</dbReference>
<dbReference type="GO" id="GO:0006284">
    <property type="term" value="P:base-excision repair"/>
    <property type="evidence" value="ECO:0007669"/>
    <property type="project" value="InterPro"/>
</dbReference>
<dbReference type="EMBL" id="AP009049">
    <property type="protein sequence ID" value="BAH08358.1"/>
    <property type="molecule type" value="Genomic_DNA"/>
</dbReference>
<dbReference type="SUPFAM" id="SSF50486">
    <property type="entry name" value="FMT C-terminal domain-like"/>
    <property type="match status" value="1"/>
</dbReference>
<evidence type="ECO:0000313" key="7">
    <source>
        <dbReference type="Proteomes" id="UP000007969"/>
    </source>
</evidence>
<dbReference type="NCBIfam" id="NF002001">
    <property type="entry name" value="PRK00802.1-1"/>
    <property type="match status" value="1"/>
</dbReference>
<dbReference type="InterPro" id="IPR036995">
    <property type="entry name" value="MPG_sf"/>
</dbReference>